<evidence type="ECO:0000256" key="6">
    <source>
        <dbReference type="RuleBase" id="RU003943"/>
    </source>
</evidence>
<keyword evidence="3 6" id="KW-0812">Transmembrane</keyword>
<comment type="subcellular location">
    <subcellularLocation>
        <location evidence="6">Cell membrane</location>
        <topology evidence="6">Multi-pass membrane protein</topology>
    </subcellularLocation>
    <subcellularLocation>
        <location evidence="1">Membrane</location>
        <topology evidence="1">Multi-pass membrane protein</topology>
    </subcellularLocation>
</comment>
<dbReference type="GO" id="GO:0055085">
    <property type="term" value="P:transmembrane transport"/>
    <property type="evidence" value="ECO:0007669"/>
    <property type="project" value="InterPro"/>
</dbReference>
<keyword evidence="5 7" id="KW-0472">Membrane</keyword>
<keyword evidence="6" id="KW-0813">Transport</keyword>
<evidence type="ECO:0000313" key="8">
    <source>
        <dbReference type="EMBL" id="AFM27404.1"/>
    </source>
</evidence>
<gene>
    <name evidence="8" type="ordered locus">Desti_4785</name>
</gene>
<name>I4CCW3_DESTA</name>
<dbReference type="Pfam" id="PF00950">
    <property type="entry name" value="ABC-3"/>
    <property type="match status" value="1"/>
</dbReference>
<dbReference type="KEGG" id="dti:Desti_4785"/>
<feature type="transmembrane region" description="Helical" evidence="7">
    <location>
        <begin position="273"/>
        <end position="293"/>
    </location>
</feature>
<dbReference type="PATRIC" id="fig|706587.4.peg.5418"/>
<dbReference type="RefSeq" id="WP_014812511.1">
    <property type="nucleotide sequence ID" value="NC_018025.1"/>
</dbReference>
<dbReference type="InterPro" id="IPR037294">
    <property type="entry name" value="ABC_BtuC-like"/>
</dbReference>
<feature type="transmembrane region" description="Helical" evidence="7">
    <location>
        <begin position="196"/>
        <end position="222"/>
    </location>
</feature>
<dbReference type="Proteomes" id="UP000006055">
    <property type="component" value="Chromosome"/>
</dbReference>
<evidence type="ECO:0000256" key="7">
    <source>
        <dbReference type="SAM" id="Phobius"/>
    </source>
</evidence>
<feature type="transmembrane region" description="Helical" evidence="7">
    <location>
        <begin position="242"/>
        <end position="261"/>
    </location>
</feature>
<dbReference type="GO" id="GO:0010043">
    <property type="term" value="P:response to zinc ion"/>
    <property type="evidence" value="ECO:0007669"/>
    <property type="project" value="TreeGrafter"/>
</dbReference>
<accession>I4CCW3</accession>
<protein>
    <submittedName>
        <fullName evidence="8">ABC-type Mn2+/Zn2+ transport system, permease component</fullName>
    </submittedName>
</protein>
<dbReference type="GO" id="GO:0043190">
    <property type="term" value="C:ATP-binding cassette (ABC) transporter complex"/>
    <property type="evidence" value="ECO:0007669"/>
    <property type="project" value="InterPro"/>
</dbReference>
<comment type="similarity">
    <text evidence="2 6">Belongs to the ABC-3 integral membrane protein family.</text>
</comment>
<feature type="transmembrane region" description="Helical" evidence="7">
    <location>
        <begin position="27"/>
        <end position="51"/>
    </location>
</feature>
<keyword evidence="4 7" id="KW-1133">Transmembrane helix</keyword>
<evidence type="ECO:0000256" key="4">
    <source>
        <dbReference type="ARBA" id="ARBA00022989"/>
    </source>
</evidence>
<dbReference type="eggNOG" id="COG1108">
    <property type="taxonomic scope" value="Bacteria"/>
</dbReference>
<evidence type="ECO:0000256" key="5">
    <source>
        <dbReference type="ARBA" id="ARBA00023136"/>
    </source>
</evidence>
<dbReference type="PANTHER" id="PTHR30477:SF18">
    <property type="entry name" value="METAL TRANSPORT SYSTEM MEMBRANE PROTEIN CT_417-RELATED"/>
    <property type="match status" value="1"/>
</dbReference>
<evidence type="ECO:0000313" key="9">
    <source>
        <dbReference type="Proteomes" id="UP000006055"/>
    </source>
</evidence>
<evidence type="ECO:0000256" key="3">
    <source>
        <dbReference type="ARBA" id="ARBA00022692"/>
    </source>
</evidence>
<feature type="transmembrane region" description="Helical" evidence="7">
    <location>
        <begin position="58"/>
        <end position="78"/>
    </location>
</feature>
<feature type="transmembrane region" description="Helical" evidence="7">
    <location>
        <begin position="114"/>
        <end position="134"/>
    </location>
</feature>
<organism evidence="8 9">
    <name type="scientific">Desulfomonile tiedjei (strain ATCC 49306 / DSM 6799 / DCB-1)</name>
    <dbReference type="NCBI Taxonomy" id="706587"/>
    <lineage>
        <taxon>Bacteria</taxon>
        <taxon>Pseudomonadati</taxon>
        <taxon>Thermodesulfobacteriota</taxon>
        <taxon>Desulfomonilia</taxon>
        <taxon>Desulfomonilales</taxon>
        <taxon>Desulfomonilaceae</taxon>
        <taxon>Desulfomonile</taxon>
    </lineage>
</organism>
<dbReference type="Gene3D" id="1.10.3470.10">
    <property type="entry name" value="ABC transporter involved in vitamin B12 uptake, BtuC"/>
    <property type="match status" value="1"/>
</dbReference>
<dbReference type="STRING" id="706587.Desti_4785"/>
<evidence type="ECO:0000256" key="2">
    <source>
        <dbReference type="ARBA" id="ARBA00008034"/>
    </source>
</evidence>
<dbReference type="PANTHER" id="PTHR30477">
    <property type="entry name" value="ABC-TRANSPORTER METAL-BINDING PROTEIN"/>
    <property type="match status" value="1"/>
</dbReference>
<dbReference type="InterPro" id="IPR001626">
    <property type="entry name" value="ABC_TroCD"/>
</dbReference>
<keyword evidence="9" id="KW-1185">Reference proteome</keyword>
<feature type="transmembrane region" description="Helical" evidence="7">
    <location>
        <begin position="84"/>
        <end position="102"/>
    </location>
</feature>
<feature type="transmembrane region" description="Helical" evidence="7">
    <location>
        <begin position="154"/>
        <end position="175"/>
    </location>
</feature>
<reference evidence="9" key="1">
    <citation type="submission" date="2012-06" db="EMBL/GenBank/DDBJ databases">
        <title>Complete sequence of chromosome of Desulfomonile tiedjei DSM 6799.</title>
        <authorList>
            <person name="Lucas S."/>
            <person name="Copeland A."/>
            <person name="Lapidus A."/>
            <person name="Glavina del Rio T."/>
            <person name="Dalin E."/>
            <person name="Tice H."/>
            <person name="Bruce D."/>
            <person name="Goodwin L."/>
            <person name="Pitluck S."/>
            <person name="Peters L."/>
            <person name="Ovchinnikova G."/>
            <person name="Zeytun A."/>
            <person name="Lu M."/>
            <person name="Kyrpides N."/>
            <person name="Mavromatis K."/>
            <person name="Ivanova N."/>
            <person name="Brettin T."/>
            <person name="Detter J.C."/>
            <person name="Han C."/>
            <person name="Larimer F."/>
            <person name="Land M."/>
            <person name="Hauser L."/>
            <person name="Markowitz V."/>
            <person name="Cheng J.-F."/>
            <person name="Hugenholtz P."/>
            <person name="Woyke T."/>
            <person name="Wu D."/>
            <person name="Spring S."/>
            <person name="Schroeder M."/>
            <person name="Brambilla E."/>
            <person name="Klenk H.-P."/>
            <person name="Eisen J.A."/>
        </authorList>
    </citation>
    <scope>NUCLEOTIDE SEQUENCE [LARGE SCALE GENOMIC DNA]</scope>
    <source>
        <strain evidence="9">ATCC 49306 / DSM 6799 / DCB-1</strain>
    </source>
</reference>
<dbReference type="EMBL" id="CP003360">
    <property type="protein sequence ID" value="AFM27404.1"/>
    <property type="molecule type" value="Genomic_DNA"/>
</dbReference>
<proteinExistence type="inferred from homology"/>
<dbReference type="OrthoDB" id="9798540at2"/>
<dbReference type="SUPFAM" id="SSF81345">
    <property type="entry name" value="ABC transporter involved in vitamin B12 uptake, BtuC"/>
    <property type="match status" value="1"/>
</dbReference>
<evidence type="ECO:0000256" key="1">
    <source>
        <dbReference type="ARBA" id="ARBA00004141"/>
    </source>
</evidence>
<dbReference type="HOGENOM" id="CLU_028808_3_2_7"/>
<sequence length="297" mass="31695">MIEWLEILRAACAQAAEAGWLPESLKYAFVVNALLCAMLIGPLLGGIGTIVVIKRLAFFSQAVGQAALTGVALGILLGEPYTSPYVSLFGFCILFGLVMNFTRNRTKIASDTLIGVYLSISIAVGACLLLFVTGKVNMHVLDQVLFGSILTVDNVDMAILVVISVLCVLLGFRSYNRMLLVSFNPSLARVRNVHPVFLDYVFIFMITIITVASVKIIGAVLVEALLLIPAAAARNISGSVRGFFFSSVVIATLSCLIGIFLPMQLRLPVPSGGAIIIVGAVFFLISAAIQPLLAKID</sequence>
<dbReference type="AlphaFoldDB" id="I4CCW3"/>